<sequence>MQKVQQPKSSRRVSNPSGTCRRKFQWHPWENPR</sequence>
<dbReference type="EMBL" id="GGEC01004925">
    <property type="protein sequence ID" value="MBW85408.1"/>
    <property type="molecule type" value="Transcribed_RNA"/>
</dbReference>
<organism evidence="2">
    <name type="scientific">Rhizophora mucronata</name>
    <name type="common">Asiatic mangrove</name>
    <dbReference type="NCBI Taxonomy" id="61149"/>
    <lineage>
        <taxon>Eukaryota</taxon>
        <taxon>Viridiplantae</taxon>
        <taxon>Streptophyta</taxon>
        <taxon>Embryophyta</taxon>
        <taxon>Tracheophyta</taxon>
        <taxon>Spermatophyta</taxon>
        <taxon>Magnoliopsida</taxon>
        <taxon>eudicotyledons</taxon>
        <taxon>Gunneridae</taxon>
        <taxon>Pentapetalae</taxon>
        <taxon>rosids</taxon>
        <taxon>fabids</taxon>
        <taxon>Malpighiales</taxon>
        <taxon>Rhizophoraceae</taxon>
        <taxon>Rhizophora</taxon>
    </lineage>
</organism>
<accession>A0A2P2IW10</accession>
<feature type="compositionally biased region" description="Polar residues" evidence="1">
    <location>
        <begin position="1"/>
        <end position="18"/>
    </location>
</feature>
<name>A0A2P2IW10_RHIMU</name>
<proteinExistence type="predicted"/>
<evidence type="ECO:0000256" key="1">
    <source>
        <dbReference type="SAM" id="MobiDB-lite"/>
    </source>
</evidence>
<reference evidence="2" key="1">
    <citation type="submission" date="2018-02" db="EMBL/GenBank/DDBJ databases">
        <title>Rhizophora mucronata_Transcriptome.</title>
        <authorList>
            <person name="Meera S.P."/>
            <person name="Sreeshan A."/>
            <person name="Augustine A."/>
        </authorList>
    </citation>
    <scope>NUCLEOTIDE SEQUENCE</scope>
    <source>
        <tissue evidence="2">Leaf</tissue>
    </source>
</reference>
<protein>
    <submittedName>
        <fullName evidence="2">Uncharacterized protein</fullName>
    </submittedName>
</protein>
<feature type="region of interest" description="Disordered" evidence="1">
    <location>
        <begin position="1"/>
        <end position="33"/>
    </location>
</feature>
<dbReference type="AlphaFoldDB" id="A0A2P2IW10"/>
<evidence type="ECO:0000313" key="2">
    <source>
        <dbReference type="EMBL" id="MBW85408.1"/>
    </source>
</evidence>